<dbReference type="AlphaFoldDB" id="A0A085GHY5"/>
<dbReference type="Proteomes" id="UP000028653">
    <property type="component" value="Unassembled WGS sequence"/>
</dbReference>
<name>A0A085GHY5_9ENTR</name>
<dbReference type="RefSeq" id="WP_034493673.1">
    <property type="nucleotide sequence ID" value="NZ_JMPI01000020.1"/>
</dbReference>
<accession>A0A085GHY5</accession>
<evidence type="ECO:0000313" key="2">
    <source>
        <dbReference type="Proteomes" id="UP000028653"/>
    </source>
</evidence>
<keyword evidence="2" id="KW-1185">Reference proteome</keyword>
<dbReference type="EMBL" id="JMPI01000020">
    <property type="protein sequence ID" value="KFC83330.1"/>
    <property type="molecule type" value="Genomic_DNA"/>
</dbReference>
<dbReference type="STRING" id="1006004.GBAG_0769"/>
<organism evidence="1 2">
    <name type="scientific">Buttiauxella agrestis ATCC 33320</name>
    <dbReference type="NCBI Taxonomy" id="1006004"/>
    <lineage>
        <taxon>Bacteria</taxon>
        <taxon>Pseudomonadati</taxon>
        <taxon>Pseudomonadota</taxon>
        <taxon>Gammaproteobacteria</taxon>
        <taxon>Enterobacterales</taxon>
        <taxon>Enterobacteriaceae</taxon>
        <taxon>Buttiauxella</taxon>
    </lineage>
</organism>
<gene>
    <name evidence="1" type="ORF">GBAG_0769</name>
</gene>
<comment type="caution">
    <text evidence="1">The sequence shown here is derived from an EMBL/GenBank/DDBJ whole genome shotgun (WGS) entry which is preliminary data.</text>
</comment>
<reference evidence="1 2" key="1">
    <citation type="submission" date="2014-05" db="EMBL/GenBank/DDBJ databases">
        <title>ATOL: Assembling a taxonomically balanced genome-scale reconstruction of the evolutionary history of the Enterobacteriaceae.</title>
        <authorList>
            <person name="Plunkett G.III."/>
            <person name="Neeno-Eckwall E.C."/>
            <person name="Glasner J.D."/>
            <person name="Perna N.T."/>
        </authorList>
    </citation>
    <scope>NUCLEOTIDE SEQUENCE [LARGE SCALE GENOMIC DNA]</scope>
    <source>
        <strain evidence="1 2">ATCC 33320</strain>
    </source>
</reference>
<sequence>MLHIVKNKSLSLPLIGVFFLLSFQLVAGDLTVMKYGYGKRGFNGTDYEKAEVHFLNEKYDEYTVFDFKKYIKTQNLMPILAFRLNKRTMMF</sequence>
<protein>
    <submittedName>
        <fullName evidence="1">Uncharacterized protein</fullName>
    </submittedName>
</protein>
<evidence type="ECO:0000313" key="1">
    <source>
        <dbReference type="EMBL" id="KFC83330.1"/>
    </source>
</evidence>
<proteinExistence type="predicted"/>